<dbReference type="PANTHER" id="PTHR31686:SF1">
    <property type="entry name" value="SULFITE EFFLUX PUMP SSU1"/>
    <property type="match status" value="1"/>
</dbReference>
<evidence type="ECO:0000256" key="3">
    <source>
        <dbReference type="ARBA" id="ARBA00022448"/>
    </source>
</evidence>
<keyword evidence="4" id="KW-1003">Cell membrane</keyword>
<keyword evidence="6 11" id="KW-1133">Transmembrane helix</keyword>
<dbReference type="Pfam" id="PF03595">
    <property type="entry name" value="SLAC1"/>
    <property type="match status" value="1"/>
</dbReference>
<feature type="region of interest" description="Disordered" evidence="10">
    <location>
        <begin position="1"/>
        <end position="71"/>
    </location>
</feature>
<proteinExistence type="inferred from homology"/>
<evidence type="ECO:0000256" key="5">
    <source>
        <dbReference type="ARBA" id="ARBA00022692"/>
    </source>
</evidence>
<organism evidence="12 13">
    <name type="scientific">Pleurostoma richardsiae</name>
    <dbReference type="NCBI Taxonomy" id="41990"/>
    <lineage>
        <taxon>Eukaryota</taxon>
        <taxon>Fungi</taxon>
        <taxon>Dikarya</taxon>
        <taxon>Ascomycota</taxon>
        <taxon>Pezizomycotina</taxon>
        <taxon>Sordariomycetes</taxon>
        <taxon>Sordariomycetidae</taxon>
        <taxon>Calosphaeriales</taxon>
        <taxon>Pleurostomataceae</taxon>
        <taxon>Pleurostoma</taxon>
    </lineage>
</organism>
<evidence type="ECO:0000256" key="8">
    <source>
        <dbReference type="ARBA" id="ARBA00056100"/>
    </source>
</evidence>
<keyword evidence="5 11" id="KW-0812">Transmembrane</keyword>
<comment type="caution">
    <text evidence="12">The sequence shown here is derived from an EMBL/GenBank/DDBJ whole genome shotgun (WGS) entry which is preliminary data.</text>
</comment>
<feature type="transmembrane region" description="Helical" evidence="11">
    <location>
        <begin position="187"/>
        <end position="211"/>
    </location>
</feature>
<keyword evidence="7 11" id="KW-0472">Membrane</keyword>
<dbReference type="GO" id="GO:0000319">
    <property type="term" value="F:sulfite transmembrane transporter activity"/>
    <property type="evidence" value="ECO:0007669"/>
    <property type="project" value="TreeGrafter"/>
</dbReference>
<feature type="transmembrane region" description="Helical" evidence="11">
    <location>
        <begin position="402"/>
        <end position="428"/>
    </location>
</feature>
<evidence type="ECO:0000256" key="11">
    <source>
        <dbReference type="SAM" id="Phobius"/>
    </source>
</evidence>
<protein>
    <recommendedName>
        <fullName evidence="9">Sulfite efflux pump SSU1</fullName>
    </recommendedName>
</protein>
<dbReference type="AlphaFoldDB" id="A0AA38VRP3"/>
<dbReference type="FunFam" id="1.50.10.150:FF:000004">
    <property type="entry name" value="Malic acid transporter"/>
    <property type="match status" value="1"/>
</dbReference>
<comment type="function">
    <text evidence="8">Sulphite efflux pump required for the secretion of sulphite as a reducing agent. In the presence of sulphite, cystine in keratin is directly cleaved to cysteine and S-sulphocysteine, and thereby, reduced proteins become accessible to hydrolysis by a variety of secreted endo- and exoproteases. Excretion of sulphite mediated by an efflux pump also represents a detoxification pathway for dermatophytes during infection of the epidermal stratum corneum, hair and nails, which are rich in cysteine.</text>
</comment>
<reference evidence="12" key="1">
    <citation type="submission" date="2022-07" db="EMBL/GenBank/DDBJ databases">
        <title>Fungi with potential for degradation of polypropylene.</title>
        <authorList>
            <person name="Gostincar C."/>
        </authorList>
    </citation>
    <scope>NUCLEOTIDE SEQUENCE</scope>
    <source>
        <strain evidence="12">EXF-13308</strain>
    </source>
</reference>
<evidence type="ECO:0000313" key="12">
    <source>
        <dbReference type="EMBL" id="KAJ9148862.1"/>
    </source>
</evidence>
<feature type="transmembrane region" description="Helical" evidence="11">
    <location>
        <begin position="157"/>
        <end position="181"/>
    </location>
</feature>
<dbReference type="PANTHER" id="PTHR31686">
    <property type="match status" value="1"/>
</dbReference>
<feature type="transmembrane region" description="Helical" evidence="11">
    <location>
        <begin position="112"/>
        <end position="137"/>
    </location>
</feature>
<evidence type="ECO:0000256" key="6">
    <source>
        <dbReference type="ARBA" id="ARBA00022989"/>
    </source>
</evidence>
<dbReference type="InterPro" id="IPR038665">
    <property type="entry name" value="Voltage-dep_anion_channel_sf"/>
</dbReference>
<feature type="transmembrane region" description="Helical" evidence="11">
    <location>
        <begin position="291"/>
        <end position="309"/>
    </location>
</feature>
<evidence type="ECO:0000256" key="9">
    <source>
        <dbReference type="ARBA" id="ARBA00072906"/>
    </source>
</evidence>
<name>A0AA38VRP3_9PEZI</name>
<comment type="subcellular location">
    <subcellularLocation>
        <location evidence="1">Cell membrane</location>
        <topology evidence="1">Multi-pass membrane protein</topology>
    </subcellularLocation>
</comment>
<sequence length="457" mass="50451">MSTSEAPEIHRRTSTSHGNGVLSSTVAPLQRVLSRPQGVEEEIPGPDLALGEKTRKHNHHKDGVHSPGLKPSKDDIGWRRIVRNFTPSWFAVNMGTGIVSILIHNLPYNAAWLQYVSYVFFCLNISLFSVFLVLTILRYTLYPEIWFAMINHPGQSLFLGTFPMGFATIINMMIFVCAQWGDWAIYLAWGFWWFDVVVSVACAILMPFIVMHRHKIQLQQTTAALLLPVVPAVVASASGGIIAEVLPNKDHAITTLVTSYILWGIGESMTMAILAMYFHRLMLHNLPPRELIVSVFLPVGPLGQGGFGIQQLGKVALQLLPSTQAFGPAGSDAMHGGEVLYYLGVFLAFVMWGAGLGWLIIAAASIITTSHFPFNMGWWGFTFPLGVFTTCTGMLAKELSSTFFSVLTMIFSIAVFLLWCVVAVGTVLQALSGEIFFAPCLKDIRPKEQQQEADRTV</sequence>
<feature type="transmembrane region" description="Helical" evidence="11">
    <location>
        <begin position="223"/>
        <end position="246"/>
    </location>
</feature>
<dbReference type="CDD" id="cd09318">
    <property type="entry name" value="TDT_SSU1"/>
    <property type="match status" value="1"/>
</dbReference>
<keyword evidence="3" id="KW-0813">Transport</keyword>
<accession>A0AA38VRP3</accession>
<evidence type="ECO:0000256" key="2">
    <source>
        <dbReference type="ARBA" id="ARBA00008566"/>
    </source>
</evidence>
<feature type="compositionally biased region" description="Polar residues" evidence="10">
    <location>
        <begin position="15"/>
        <end position="27"/>
    </location>
</feature>
<dbReference type="Proteomes" id="UP001174694">
    <property type="component" value="Unassembled WGS sequence"/>
</dbReference>
<evidence type="ECO:0000256" key="7">
    <source>
        <dbReference type="ARBA" id="ARBA00023136"/>
    </source>
</evidence>
<comment type="similarity">
    <text evidence="2">Belongs to the tellurite-resistance/dicarboxylate transporter (TDT) family.</text>
</comment>
<evidence type="ECO:0000313" key="13">
    <source>
        <dbReference type="Proteomes" id="UP001174694"/>
    </source>
</evidence>
<evidence type="ECO:0000256" key="1">
    <source>
        <dbReference type="ARBA" id="ARBA00004651"/>
    </source>
</evidence>
<feature type="transmembrane region" description="Helical" evidence="11">
    <location>
        <begin position="376"/>
        <end position="396"/>
    </location>
</feature>
<evidence type="ECO:0000256" key="10">
    <source>
        <dbReference type="SAM" id="MobiDB-lite"/>
    </source>
</evidence>
<keyword evidence="13" id="KW-1185">Reference proteome</keyword>
<evidence type="ECO:0000256" key="4">
    <source>
        <dbReference type="ARBA" id="ARBA00022475"/>
    </source>
</evidence>
<gene>
    <name evidence="12" type="ORF">NKR23_g4487</name>
</gene>
<dbReference type="InterPro" id="IPR051629">
    <property type="entry name" value="Sulfite_efflux_TDT"/>
</dbReference>
<feature type="transmembrane region" description="Helical" evidence="11">
    <location>
        <begin position="88"/>
        <end position="106"/>
    </location>
</feature>
<feature type="transmembrane region" description="Helical" evidence="11">
    <location>
        <begin position="339"/>
        <end position="364"/>
    </location>
</feature>
<feature type="transmembrane region" description="Helical" evidence="11">
    <location>
        <begin position="252"/>
        <end position="279"/>
    </location>
</feature>
<dbReference type="EMBL" id="JANBVO010000011">
    <property type="protein sequence ID" value="KAJ9148862.1"/>
    <property type="molecule type" value="Genomic_DNA"/>
</dbReference>
<dbReference type="InterPro" id="IPR004695">
    <property type="entry name" value="SLAC1/Mae1/Ssu1/TehA"/>
</dbReference>
<dbReference type="Gene3D" id="1.50.10.150">
    <property type="entry name" value="Voltage-dependent anion channel"/>
    <property type="match status" value="1"/>
</dbReference>
<dbReference type="GO" id="GO:0005886">
    <property type="term" value="C:plasma membrane"/>
    <property type="evidence" value="ECO:0007669"/>
    <property type="project" value="UniProtKB-SubCell"/>
</dbReference>